<gene>
    <name evidence="1" type="ORF">AVEN_253828_1</name>
</gene>
<dbReference type="Proteomes" id="UP000499080">
    <property type="component" value="Unassembled WGS sequence"/>
</dbReference>
<reference evidence="1 2" key="1">
    <citation type="journal article" date="2019" name="Sci. Rep.">
        <title>Orb-weaving spider Araneus ventricosus genome elucidates the spidroin gene catalogue.</title>
        <authorList>
            <person name="Kono N."/>
            <person name="Nakamura H."/>
            <person name="Ohtoshi R."/>
            <person name="Moran D.A.P."/>
            <person name="Shinohara A."/>
            <person name="Yoshida Y."/>
            <person name="Fujiwara M."/>
            <person name="Mori M."/>
            <person name="Tomita M."/>
            <person name="Arakawa K."/>
        </authorList>
    </citation>
    <scope>NUCLEOTIDE SEQUENCE [LARGE SCALE GENOMIC DNA]</scope>
</reference>
<dbReference type="OrthoDB" id="10033972at2759"/>
<evidence type="ECO:0000313" key="2">
    <source>
        <dbReference type="Proteomes" id="UP000499080"/>
    </source>
</evidence>
<evidence type="ECO:0000313" key="1">
    <source>
        <dbReference type="EMBL" id="GBO03739.1"/>
    </source>
</evidence>
<sequence>MSKSSCADWICFRIFASLTTLYGDDSLKKTAVYEWSSSNSVHLEILKAIAAGEDLQSPETKVEQVKQLIRSDRRMTIDELTQEVGSHGSIHSILSDDLKIKRVGPKLLPRLLNPDQMETRQLTAAECCEKAHKTRHLRQSLQVTRPECTLTTRRQRCSHRMAHNVLSSTKKITPCQIQKNCAHCVFRQRRCGAP</sequence>
<keyword evidence="2" id="KW-1185">Reference proteome</keyword>
<dbReference type="EMBL" id="BGPR01030949">
    <property type="protein sequence ID" value="GBO03739.1"/>
    <property type="molecule type" value="Genomic_DNA"/>
</dbReference>
<accession>A0A4Y2TSX4</accession>
<comment type="caution">
    <text evidence="1">The sequence shown here is derived from an EMBL/GenBank/DDBJ whole genome shotgun (WGS) entry which is preliminary data.</text>
</comment>
<dbReference type="AlphaFoldDB" id="A0A4Y2TSX4"/>
<name>A0A4Y2TSX4_ARAVE</name>
<proteinExistence type="predicted"/>
<evidence type="ECO:0008006" key="3">
    <source>
        <dbReference type="Google" id="ProtNLM"/>
    </source>
</evidence>
<organism evidence="1 2">
    <name type="scientific">Araneus ventricosus</name>
    <name type="common">Orbweaver spider</name>
    <name type="synonym">Epeira ventricosa</name>
    <dbReference type="NCBI Taxonomy" id="182803"/>
    <lineage>
        <taxon>Eukaryota</taxon>
        <taxon>Metazoa</taxon>
        <taxon>Ecdysozoa</taxon>
        <taxon>Arthropoda</taxon>
        <taxon>Chelicerata</taxon>
        <taxon>Arachnida</taxon>
        <taxon>Araneae</taxon>
        <taxon>Araneomorphae</taxon>
        <taxon>Entelegynae</taxon>
        <taxon>Araneoidea</taxon>
        <taxon>Araneidae</taxon>
        <taxon>Araneus</taxon>
    </lineage>
</organism>
<protein>
    <recommendedName>
        <fullName evidence="3">Mos1 transposase HTH domain-containing protein</fullName>
    </recommendedName>
</protein>